<dbReference type="InterPro" id="IPR035906">
    <property type="entry name" value="MetI-like_sf"/>
</dbReference>
<keyword evidence="4 10" id="KW-0813">Transport</keyword>
<keyword evidence="5" id="KW-1003">Cell membrane</keyword>
<keyword evidence="14" id="KW-1185">Reference proteome</keyword>
<keyword evidence="8 10" id="KW-1133">Transmembrane helix</keyword>
<evidence type="ECO:0000313" key="12">
    <source>
        <dbReference type="EMBL" id="AMK12540.1"/>
    </source>
</evidence>
<comment type="subcellular location">
    <subcellularLocation>
        <location evidence="2">Cell inner membrane</location>
        <topology evidence="2">Multi-pass membrane protein</topology>
    </subcellularLocation>
    <subcellularLocation>
        <location evidence="10">Cell membrane</location>
        <topology evidence="10">Multi-pass membrane protein</topology>
    </subcellularLocation>
</comment>
<reference evidence="12 14" key="1">
    <citation type="journal article" date="2016" name="Front. Microbiol.">
        <title>Genome Sequence of the Piezophilic, Mesophilic Sulfate-Reducing Bacterium Desulfovibrio indicus J2T.</title>
        <authorList>
            <person name="Cao J."/>
            <person name="Maignien L."/>
            <person name="Shao Z."/>
            <person name="Alain K."/>
            <person name="Jebbar M."/>
        </authorList>
    </citation>
    <scope>NUCLEOTIDE SEQUENCE [LARGE SCALE GENOMIC DNA]</scope>
    <source>
        <strain evidence="12 14">J2</strain>
    </source>
</reference>
<dbReference type="PROSITE" id="PS50928">
    <property type="entry name" value="ABC_TM1"/>
    <property type="match status" value="1"/>
</dbReference>
<comment type="similarity">
    <text evidence="3">Belongs to the binding-protein-dependent transport system permease family. HisMQ subfamily.</text>
</comment>
<dbReference type="PANTHER" id="PTHR30614">
    <property type="entry name" value="MEMBRANE COMPONENT OF AMINO ACID ABC TRANSPORTER"/>
    <property type="match status" value="1"/>
</dbReference>
<sequence>MNLSVLDSYWPIILGGLRTTVVICTLSILLGLVLGLGLELVRRNLRWLRVPCRIYVEFFRGSPILLQLFLLYYAGPSFGLVLDPDTAGVVGLALYGAAYFAEIFRGGFDAIPAGQLEAAESLGIPPFRSLWRIQLPQMMAMVLPALVNQAIILVKDSAVLSIITVPDLTKQTAKIINETFTISEPLLALALLYWLLVETLSRGGAKLEAMVTKHLKPLRGKSS</sequence>
<organism evidence="13 15">
    <name type="scientific">Pseudodesulfovibrio indicus</name>
    <dbReference type="NCBI Taxonomy" id="1716143"/>
    <lineage>
        <taxon>Bacteria</taxon>
        <taxon>Pseudomonadati</taxon>
        <taxon>Thermodesulfobacteriota</taxon>
        <taxon>Desulfovibrionia</taxon>
        <taxon>Desulfovibrionales</taxon>
        <taxon>Desulfovibrionaceae</taxon>
    </lineage>
</organism>
<accession>A0A126QR60</accession>
<gene>
    <name evidence="12" type="ORF">AWY79_16245</name>
    <name evidence="13" type="ORF">EDC59_102283</name>
</gene>
<evidence type="ECO:0000256" key="10">
    <source>
        <dbReference type="RuleBase" id="RU363032"/>
    </source>
</evidence>
<dbReference type="GO" id="GO:0043190">
    <property type="term" value="C:ATP-binding cassette (ABC) transporter complex"/>
    <property type="evidence" value="ECO:0007669"/>
    <property type="project" value="InterPro"/>
</dbReference>
<dbReference type="Proteomes" id="UP000055611">
    <property type="component" value="Chromosome"/>
</dbReference>
<evidence type="ECO:0000259" key="11">
    <source>
        <dbReference type="PROSITE" id="PS50928"/>
    </source>
</evidence>
<evidence type="ECO:0000256" key="8">
    <source>
        <dbReference type="ARBA" id="ARBA00022989"/>
    </source>
</evidence>
<reference evidence="13 15" key="2">
    <citation type="submission" date="2019-03" db="EMBL/GenBank/DDBJ databases">
        <title>Genomic Encyclopedia of Type Strains, Phase IV (KMG-IV): sequencing the most valuable type-strain genomes for metagenomic binning, comparative biology and taxonomic classification.</title>
        <authorList>
            <person name="Goeker M."/>
        </authorList>
    </citation>
    <scope>NUCLEOTIDE SEQUENCE [LARGE SCALE GENOMIC DNA]</scope>
    <source>
        <strain evidence="13 15">DSM 101483</strain>
    </source>
</reference>
<dbReference type="InterPro" id="IPR010065">
    <property type="entry name" value="AA_ABC_transptr_permease_3TM"/>
</dbReference>
<dbReference type="AlphaFoldDB" id="A0A126QR60"/>
<evidence type="ECO:0000256" key="2">
    <source>
        <dbReference type="ARBA" id="ARBA00004429"/>
    </source>
</evidence>
<name>A0A126QR60_9BACT</name>
<feature type="transmembrane region" description="Helical" evidence="10">
    <location>
        <begin position="12"/>
        <end position="38"/>
    </location>
</feature>
<dbReference type="SUPFAM" id="SSF161098">
    <property type="entry name" value="MetI-like"/>
    <property type="match status" value="1"/>
</dbReference>
<dbReference type="PANTHER" id="PTHR30614:SF20">
    <property type="entry name" value="GLUTAMINE TRANSPORT SYSTEM PERMEASE PROTEIN GLNP"/>
    <property type="match status" value="1"/>
</dbReference>
<proteinExistence type="inferred from homology"/>
<dbReference type="RefSeq" id="WP_066806212.1">
    <property type="nucleotide sequence ID" value="NZ_CP014206.1"/>
</dbReference>
<evidence type="ECO:0000313" key="13">
    <source>
        <dbReference type="EMBL" id="TDT90850.1"/>
    </source>
</evidence>
<dbReference type="Pfam" id="PF00528">
    <property type="entry name" value="BPD_transp_1"/>
    <property type="match status" value="1"/>
</dbReference>
<evidence type="ECO:0000256" key="5">
    <source>
        <dbReference type="ARBA" id="ARBA00022475"/>
    </source>
</evidence>
<dbReference type="InterPro" id="IPR000515">
    <property type="entry name" value="MetI-like"/>
</dbReference>
<evidence type="ECO:0000256" key="1">
    <source>
        <dbReference type="ARBA" id="ARBA00003159"/>
    </source>
</evidence>
<protein>
    <submittedName>
        <fullName evidence="13">Amino acid ABC transporter membrane protein 2 (PAAT family)</fullName>
    </submittedName>
</protein>
<dbReference type="GO" id="GO:0022857">
    <property type="term" value="F:transmembrane transporter activity"/>
    <property type="evidence" value="ECO:0007669"/>
    <property type="project" value="InterPro"/>
</dbReference>
<dbReference type="OrthoDB" id="5470298at2"/>
<dbReference type="NCBIfam" id="TIGR01726">
    <property type="entry name" value="HEQRo_perm_3TM"/>
    <property type="match status" value="1"/>
</dbReference>
<evidence type="ECO:0000256" key="3">
    <source>
        <dbReference type="ARBA" id="ARBA00010072"/>
    </source>
</evidence>
<evidence type="ECO:0000256" key="6">
    <source>
        <dbReference type="ARBA" id="ARBA00022692"/>
    </source>
</evidence>
<dbReference type="EMBL" id="CP014206">
    <property type="protein sequence ID" value="AMK12540.1"/>
    <property type="molecule type" value="Genomic_DNA"/>
</dbReference>
<dbReference type="Proteomes" id="UP000295506">
    <property type="component" value="Unassembled WGS sequence"/>
</dbReference>
<feature type="transmembrane region" description="Helical" evidence="10">
    <location>
        <begin position="58"/>
        <end position="75"/>
    </location>
</feature>
<keyword evidence="7" id="KW-0029">Amino-acid transport</keyword>
<keyword evidence="6 10" id="KW-0812">Transmembrane</keyword>
<evidence type="ECO:0000313" key="14">
    <source>
        <dbReference type="Proteomes" id="UP000055611"/>
    </source>
</evidence>
<comment type="function">
    <text evidence="1">Part of the binding-protein-dependent transport system for glutamine; probably responsible for the translocation of the substrate across the membrane.</text>
</comment>
<evidence type="ECO:0000256" key="9">
    <source>
        <dbReference type="ARBA" id="ARBA00023136"/>
    </source>
</evidence>
<evidence type="ECO:0000256" key="7">
    <source>
        <dbReference type="ARBA" id="ARBA00022970"/>
    </source>
</evidence>
<feature type="transmembrane region" description="Helical" evidence="10">
    <location>
        <begin position="135"/>
        <end position="154"/>
    </location>
</feature>
<dbReference type="InterPro" id="IPR043429">
    <property type="entry name" value="ArtM/GltK/GlnP/TcyL/YhdX-like"/>
</dbReference>
<evidence type="ECO:0000313" key="15">
    <source>
        <dbReference type="Proteomes" id="UP000295506"/>
    </source>
</evidence>
<feature type="domain" description="ABC transmembrane type-1" evidence="11">
    <location>
        <begin position="17"/>
        <end position="204"/>
    </location>
</feature>
<dbReference type="KEGG" id="dej:AWY79_16245"/>
<evidence type="ECO:0000256" key="4">
    <source>
        <dbReference type="ARBA" id="ARBA00022448"/>
    </source>
</evidence>
<dbReference type="Gene3D" id="1.10.3720.10">
    <property type="entry name" value="MetI-like"/>
    <property type="match status" value="1"/>
</dbReference>
<dbReference type="EMBL" id="SOBK01000002">
    <property type="protein sequence ID" value="TDT90850.1"/>
    <property type="molecule type" value="Genomic_DNA"/>
</dbReference>
<dbReference type="CDD" id="cd06261">
    <property type="entry name" value="TM_PBP2"/>
    <property type="match status" value="1"/>
</dbReference>
<dbReference type="GO" id="GO:0006865">
    <property type="term" value="P:amino acid transport"/>
    <property type="evidence" value="ECO:0007669"/>
    <property type="project" value="UniProtKB-KW"/>
</dbReference>
<feature type="transmembrane region" description="Helical" evidence="10">
    <location>
        <begin position="175"/>
        <end position="196"/>
    </location>
</feature>
<keyword evidence="9 10" id="KW-0472">Membrane</keyword>